<comment type="catalytic activity">
    <reaction evidence="1">
        <text>ATP + protein L-histidine = ADP + protein N-phospho-L-histidine.</text>
        <dbReference type="EC" id="2.7.13.3"/>
    </reaction>
</comment>
<keyword evidence="4" id="KW-1003">Cell membrane</keyword>
<dbReference type="Pfam" id="PF02518">
    <property type="entry name" value="HATPase_c"/>
    <property type="match status" value="1"/>
</dbReference>
<dbReference type="InterPro" id="IPR011006">
    <property type="entry name" value="CheY-like_superfamily"/>
</dbReference>
<accession>A0A0F9TLX0</accession>
<dbReference type="CDD" id="cd18773">
    <property type="entry name" value="PDC1_HK_sensor"/>
    <property type="match status" value="1"/>
</dbReference>
<dbReference type="InterPro" id="IPR008207">
    <property type="entry name" value="Sig_transdc_His_kin_Hpt_dom"/>
</dbReference>
<dbReference type="SUPFAM" id="SSF47226">
    <property type="entry name" value="Histidine-containing phosphotransfer domain, HPT domain"/>
    <property type="match status" value="1"/>
</dbReference>
<feature type="domain" description="Histidine kinase" evidence="17">
    <location>
        <begin position="494"/>
        <end position="715"/>
    </location>
</feature>
<dbReference type="GO" id="GO:0000155">
    <property type="term" value="F:phosphorelay sensor kinase activity"/>
    <property type="evidence" value="ECO:0007669"/>
    <property type="project" value="InterPro"/>
</dbReference>
<dbReference type="InterPro" id="IPR029151">
    <property type="entry name" value="Sensor-like_sf"/>
</dbReference>
<feature type="region of interest" description="Disordered" evidence="15">
    <location>
        <begin position="1001"/>
        <end position="1024"/>
    </location>
</feature>
<evidence type="ECO:0000259" key="18">
    <source>
        <dbReference type="PROSITE" id="PS50110"/>
    </source>
</evidence>
<proteinExistence type="predicted"/>
<dbReference type="InterPro" id="IPR036890">
    <property type="entry name" value="HATPase_C_sf"/>
</dbReference>
<dbReference type="PROSITE" id="PS50110">
    <property type="entry name" value="RESPONSE_REGULATORY"/>
    <property type="match status" value="2"/>
</dbReference>
<dbReference type="InterPro" id="IPR036641">
    <property type="entry name" value="HPT_dom_sf"/>
</dbReference>
<keyword evidence="9" id="KW-0418">Kinase</keyword>
<comment type="caution">
    <text evidence="20">The sequence shown here is derived from an EMBL/GenBank/DDBJ whole genome shotgun (WGS) entry which is preliminary data.</text>
</comment>
<evidence type="ECO:0000256" key="7">
    <source>
        <dbReference type="ARBA" id="ARBA00022692"/>
    </source>
</evidence>
<gene>
    <name evidence="20" type="ORF">LCGC14_0312580</name>
</gene>
<keyword evidence="14" id="KW-0175">Coiled coil</keyword>
<dbReference type="CDD" id="cd00082">
    <property type="entry name" value="HisKA"/>
    <property type="match status" value="1"/>
</dbReference>
<dbReference type="InterPro" id="IPR036097">
    <property type="entry name" value="HisK_dim/P_sf"/>
</dbReference>
<dbReference type="CDD" id="cd16922">
    <property type="entry name" value="HATPase_EvgS-ArcB-TorS-like"/>
    <property type="match status" value="1"/>
</dbReference>
<evidence type="ECO:0000256" key="12">
    <source>
        <dbReference type="ARBA" id="ARBA00023012"/>
    </source>
</evidence>
<keyword evidence="7 16" id="KW-0812">Transmembrane</keyword>
<dbReference type="EC" id="2.7.13.3" evidence="3"/>
<dbReference type="GO" id="GO:0005524">
    <property type="term" value="F:ATP binding"/>
    <property type="evidence" value="ECO:0007669"/>
    <property type="project" value="UniProtKB-KW"/>
</dbReference>
<feature type="domain" description="Response regulatory" evidence="18">
    <location>
        <begin position="880"/>
        <end position="998"/>
    </location>
</feature>
<dbReference type="Gene3D" id="3.30.450.20">
    <property type="entry name" value="PAS domain"/>
    <property type="match status" value="1"/>
</dbReference>
<dbReference type="PROSITE" id="PS50109">
    <property type="entry name" value="HIS_KIN"/>
    <property type="match status" value="1"/>
</dbReference>
<dbReference type="SMART" id="SM00388">
    <property type="entry name" value="HisKA"/>
    <property type="match status" value="1"/>
</dbReference>
<dbReference type="PANTHER" id="PTHR45339:SF1">
    <property type="entry name" value="HYBRID SIGNAL TRANSDUCTION HISTIDINE KINASE J"/>
    <property type="match status" value="1"/>
</dbReference>
<dbReference type="SUPFAM" id="SSF52172">
    <property type="entry name" value="CheY-like"/>
    <property type="match status" value="2"/>
</dbReference>
<evidence type="ECO:0000256" key="15">
    <source>
        <dbReference type="SAM" id="MobiDB-lite"/>
    </source>
</evidence>
<dbReference type="Pfam" id="PF01627">
    <property type="entry name" value="Hpt"/>
    <property type="match status" value="1"/>
</dbReference>
<dbReference type="PRINTS" id="PR00344">
    <property type="entry name" value="BCTRLSENSOR"/>
</dbReference>
<dbReference type="InterPro" id="IPR033479">
    <property type="entry name" value="dCache_1"/>
</dbReference>
<dbReference type="InterPro" id="IPR003594">
    <property type="entry name" value="HATPase_dom"/>
</dbReference>
<evidence type="ECO:0000256" key="3">
    <source>
        <dbReference type="ARBA" id="ARBA00012438"/>
    </source>
</evidence>
<dbReference type="PROSITE" id="PS50894">
    <property type="entry name" value="HPT"/>
    <property type="match status" value="1"/>
</dbReference>
<keyword evidence="10" id="KW-0067">ATP-binding</keyword>
<evidence type="ECO:0000256" key="10">
    <source>
        <dbReference type="ARBA" id="ARBA00022840"/>
    </source>
</evidence>
<dbReference type="Gene3D" id="1.10.287.130">
    <property type="match status" value="1"/>
</dbReference>
<dbReference type="SMART" id="SM00387">
    <property type="entry name" value="HATPase_c"/>
    <property type="match status" value="1"/>
</dbReference>
<organism evidence="20">
    <name type="scientific">marine sediment metagenome</name>
    <dbReference type="NCBI Taxonomy" id="412755"/>
    <lineage>
        <taxon>unclassified sequences</taxon>
        <taxon>metagenomes</taxon>
        <taxon>ecological metagenomes</taxon>
    </lineage>
</organism>
<evidence type="ECO:0000256" key="4">
    <source>
        <dbReference type="ARBA" id="ARBA00022475"/>
    </source>
</evidence>
<dbReference type="SUPFAM" id="SSF55874">
    <property type="entry name" value="ATPase domain of HSP90 chaperone/DNA topoisomerase II/histidine kinase"/>
    <property type="match status" value="1"/>
</dbReference>
<dbReference type="InterPro" id="IPR001789">
    <property type="entry name" value="Sig_transdc_resp-reg_receiver"/>
</dbReference>
<dbReference type="SUPFAM" id="SSF47384">
    <property type="entry name" value="Homodimeric domain of signal transducing histidine kinase"/>
    <property type="match status" value="1"/>
</dbReference>
<sequence>MSDRHRAAPTQAMQSPTRWKFAVPLTLAAVVVALMIIGLGAGQKRFERQTIRAFQAHQLAIARSMATTAEELVSNMMFHLDRLANDPRIIDETPELQTELDLFIAEETDLVDSVAIADANGNVIHQSPRTGERPNVFSTPEFQAVWRTGKPFLGGPQIVPEHGDSRMVRIAAPIYDGGQIKAVVYTGLDIAKLLDRAISRAQAGGKSFCWLVDNDGQLLHHTNSDYVGLTWEQIDEEVEVLERQLRRRVQNGEEGTAEYVNGLECLEQLAAFAPIRLGDQQYGLAVVTLKSEISGPIRAQARLSHALMGGLLVVALLAGYMTYSSGKAQADLKAERLRAMDRQQAQETLKKSEARYRDLAQILRSALDEFTNLVTLAKDSPGEGVRFEHPQQVTCWELKQCDQRDCPCFGERNPRCWQVAGTHCQDKVQGTFAQKLGLCQECEVYQQAIAEPVYEIGEAFNNMMAILDERQAALEAARIKAERATESKSEFLANMSHEIRTPMNGVLGMTELLLKTPQTPQQARYAKAIRQSAEALLVVINDILDFSKIEAGRLTLESEPFDLRNLTEEVAWLAASVAKDKGVEVVVRYAPDSPRWVTADQARIRQVLMNLTGNAVKFTAEGYVLIDVSCEQTQPDQVQMHAAVQDTGIGIAADKLADIFEAFTQADTSTTRRFGGTGLGLTISRRLVEMMGGRIWAESQPDRGSTFHISLPLAPADEPATDILPAELSDLTGVSVLIVDDNAVNREVLAETLAAQEMTPYLADSGKAALKVLADHHQAGRSFDIILLDVNMPEMDGFDLAERIMAAPAPDGRAPLIMMLTSSDYGDQSHRSRQLGAAGCLVKPIRSSELLEQILIAMGKISETFRSDVHSAAHSQRSLRVLLAEDSPISRDVAAELLQSLGHSVTLANDGRQAVHAAKNEPFDLIFMDVQMPEMNGFEATAEIRKLEQGLGRHTPIVALTAHAMKDDQQRCIDAEMDDYLTKPITGDRIAEVIARIVDQTPQPSDALRAPADDEAPQDTHPTGGQVILDVAALVHRCMGNAHAASKILTSFLHIAADTVDRIERALAEGDTDAAARLAHALKGDAATLSAEPLRAAAGAVETLAAAGAEAAARTPLLDLQVELTRCLDHIPDVLADLVNLAEKAQRPLSKDTLWKS</sequence>
<keyword evidence="6" id="KW-0808">Transferase</keyword>
<dbReference type="CDD" id="cd12912">
    <property type="entry name" value="PDC2_MCP_like"/>
    <property type="match status" value="1"/>
</dbReference>
<dbReference type="FunFam" id="1.10.287.130:FF:000002">
    <property type="entry name" value="Two-component osmosensing histidine kinase"/>
    <property type="match status" value="1"/>
</dbReference>
<evidence type="ECO:0000259" key="19">
    <source>
        <dbReference type="PROSITE" id="PS50894"/>
    </source>
</evidence>
<evidence type="ECO:0000256" key="5">
    <source>
        <dbReference type="ARBA" id="ARBA00022553"/>
    </source>
</evidence>
<dbReference type="Gene3D" id="3.40.50.2300">
    <property type="match status" value="2"/>
</dbReference>
<dbReference type="SMART" id="SM00448">
    <property type="entry name" value="REC"/>
    <property type="match status" value="2"/>
</dbReference>
<dbReference type="CDD" id="cd17546">
    <property type="entry name" value="REC_hyHK_CKI1_RcsC-like"/>
    <property type="match status" value="2"/>
</dbReference>
<evidence type="ECO:0000256" key="11">
    <source>
        <dbReference type="ARBA" id="ARBA00022989"/>
    </source>
</evidence>
<dbReference type="AlphaFoldDB" id="A0A0F9TLX0"/>
<keyword evidence="5" id="KW-0597">Phosphoprotein</keyword>
<evidence type="ECO:0000256" key="9">
    <source>
        <dbReference type="ARBA" id="ARBA00022777"/>
    </source>
</evidence>
<dbReference type="InterPro" id="IPR004358">
    <property type="entry name" value="Sig_transdc_His_kin-like_C"/>
</dbReference>
<dbReference type="InterPro" id="IPR003661">
    <property type="entry name" value="HisK_dim/P_dom"/>
</dbReference>
<reference evidence="20" key="1">
    <citation type="journal article" date="2015" name="Nature">
        <title>Complex archaea that bridge the gap between prokaryotes and eukaryotes.</title>
        <authorList>
            <person name="Spang A."/>
            <person name="Saw J.H."/>
            <person name="Jorgensen S.L."/>
            <person name="Zaremba-Niedzwiedzka K."/>
            <person name="Martijn J."/>
            <person name="Lind A.E."/>
            <person name="van Eijk R."/>
            <person name="Schleper C."/>
            <person name="Guy L."/>
            <person name="Ettema T.J."/>
        </authorList>
    </citation>
    <scope>NUCLEOTIDE SEQUENCE</scope>
</reference>
<comment type="subcellular location">
    <subcellularLocation>
        <location evidence="2">Cell membrane</location>
        <topology evidence="2">Multi-pass membrane protein</topology>
    </subcellularLocation>
</comment>
<evidence type="ECO:0000256" key="8">
    <source>
        <dbReference type="ARBA" id="ARBA00022741"/>
    </source>
</evidence>
<dbReference type="GO" id="GO:0005886">
    <property type="term" value="C:plasma membrane"/>
    <property type="evidence" value="ECO:0007669"/>
    <property type="project" value="UniProtKB-SubCell"/>
</dbReference>
<dbReference type="Pfam" id="PF00072">
    <property type="entry name" value="Response_reg"/>
    <property type="match status" value="2"/>
</dbReference>
<feature type="transmembrane region" description="Helical" evidence="16">
    <location>
        <begin position="21"/>
        <end position="42"/>
    </location>
</feature>
<feature type="domain" description="HPt" evidence="19">
    <location>
        <begin position="1041"/>
        <end position="1138"/>
    </location>
</feature>
<feature type="domain" description="Response regulatory" evidence="18">
    <location>
        <begin position="735"/>
        <end position="858"/>
    </location>
</feature>
<name>A0A0F9TLX0_9ZZZZ</name>
<dbReference type="CDD" id="cd00088">
    <property type="entry name" value="HPT"/>
    <property type="match status" value="1"/>
</dbReference>
<evidence type="ECO:0000256" key="16">
    <source>
        <dbReference type="SAM" id="Phobius"/>
    </source>
</evidence>
<dbReference type="EMBL" id="LAZR01000205">
    <property type="protein sequence ID" value="KKN82145.1"/>
    <property type="molecule type" value="Genomic_DNA"/>
</dbReference>
<dbReference type="Gene3D" id="1.20.120.160">
    <property type="entry name" value="HPT domain"/>
    <property type="match status" value="1"/>
</dbReference>
<dbReference type="FunFam" id="3.30.565.10:FF:000010">
    <property type="entry name" value="Sensor histidine kinase RcsC"/>
    <property type="match status" value="1"/>
</dbReference>
<dbReference type="InterPro" id="IPR005467">
    <property type="entry name" value="His_kinase_dom"/>
</dbReference>
<dbReference type="Pfam" id="PF00512">
    <property type="entry name" value="HisKA"/>
    <property type="match status" value="1"/>
</dbReference>
<evidence type="ECO:0000256" key="14">
    <source>
        <dbReference type="SAM" id="Coils"/>
    </source>
</evidence>
<evidence type="ECO:0000256" key="2">
    <source>
        <dbReference type="ARBA" id="ARBA00004651"/>
    </source>
</evidence>
<evidence type="ECO:0000256" key="13">
    <source>
        <dbReference type="ARBA" id="ARBA00023136"/>
    </source>
</evidence>
<evidence type="ECO:0000256" key="1">
    <source>
        <dbReference type="ARBA" id="ARBA00000085"/>
    </source>
</evidence>
<evidence type="ECO:0000259" key="17">
    <source>
        <dbReference type="PROSITE" id="PS50109"/>
    </source>
</evidence>
<evidence type="ECO:0000313" key="20">
    <source>
        <dbReference type="EMBL" id="KKN82145.1"/>
    </source>
</evidence>
<keyword evidence="13 16" id="KW-0472">Membrane</keyword>
<dbReference type="Gene3D" id="3.30.565.10">
    <property type="entry name" value="Histidine kinase-like ATPase, C-terminal domain"/>
    <property type="match status" value="1"/>
</dbReference>
<keyword evidence="11 16" id="KW-1133">Transmembrane helix</keyword>
<feature type="coiled-coil region" evidence="14">
    <location>
        <begin position="342"/>
        <end position="369"/>
    </location>
</feature>
<dbReference type="PANTHER" id="PTHR45339">
    <property type="entry name" value="HYBRID SIGNAL TRANSDUCTION HISTIDINE KINASE J"/>
    <property type="match status" value="1"/>
</dbReference>
<evidence type="ECO:0000256" key="6">
    <source>
        <dbReference type="ARBA" id="ARBA00022679"/>
    </source>
</evidence>
<keyword evidence="12" id="KW-0902">Two-component regulatory system</keyword>
<keyword evidence="8" id="KW-0547">Nucleotide-binding</keyword>
<protein>
    <recommendedName>
        <fullName evidence="3">histidine kinase</fullName>
        <ecNumber evidence="3">2.7.13.3</ecNumber>
    </recommendedName>
</protein>
<dbReference type="Pfam" id="PF02743">
    <property type="entry name" value="dCache_1"/>
    <property type="match status" value="1"/>
</dbReference>
<dbReference type="SUPFAM" id="SSF103190">
    <property type="entry name" value="Sensory domain-like"/>
    <property type="match status" value="1"/>
</dbReference>